<dbReference type="AlphaFoldDB" id="A0AAU7DJK2"/>
<name>A0AAU7DJK2_9BACT</name>
<dbReference type="EMBL" id="CP121196">
    <property type="protein sequence ID" value="XBH17815.1"/>
    <property type="molecule type" value="Genomic_DNA"/>
</dbReference>
<protein>
    <submittedName>
        <fullName evidence="1">Uncharacterized protein</fullName>
    </submittedName>
</protein>
<sequence length="402" mass="44743">MLPRALQPENFKAYPPEARTLVLAHMEVIRQLPITFLPSLLREVIEYDFKFPREREAIDKELSTIAALSPSKANEWFEPFQAISISPKLENLDWINSPAQFIEQQSAYLWSTHQLDAFRKAATDYGNRLQSAFPLQPLPIRRLGIAIIGQGVSTYDDPLFRNLRAHGTYFTQIKPQNGLNLLLAAAATRADAHPAPFGHWYVDGAAAAEHSPLLTSVSYQAMQPMRAALLKDIQSEIKRPGMGPEELRTYLARLNPSDLGAGGGGNAVLERFKLKILTEGSGTQIFATAFAQWTTREALRRAEPLTLLVRFAPRQRQRPMNEMLSNAGGDTEIDPVGSLVDADMGAYYHWINQQRLPGFDQSVFLVWFEGHNQALVIAPTLPRGTQSSSALDLGQLLTLALS</sequence>
<reference evidence="1" key="1">
    <citation type="submission" date="2023-03" db="EMBL/GenBank/DDBJ databases">
        <title>Edaphobacter sp.</title>
        <authorList>
            <person name="Huber K.J."/>
            <person name="Papendorf J."/>
            <person name="Pilke C."/>
            <person name="Bunk B."/>
            <person name="Sproeer C."/>
            <person name="Pester M."/>
        </authorList>
    </citation>
    <scope>NUCLEOTIDE SEQUENCE</scope>
    <source>
        <strain evidence="1">DSM 110680</strain>
    </source>
</reference>
<evidence type="ECO:0000313" key="1">
    <source>
        <dbReference type="EMBL" id="XBH17815.1"/>
    </source>
</evidence>
<organism evidence="1">
    <name type="scientific">Telmatobacter sp. DSM 110680</name>
    <dbReference type="NCBI Taxonomy" id="3036704"/>
    <lineage>
        <taxon>Bacteria</taxon>
        <taxon>Pseudomonadati</taxon>
        <taxon>Acidobacteriota</taxon>
        <taxon>Terriglobia</taxon>
        <taxon>Terriglobales</taxon>
        <taxon>Acidobacteriaceae</taxon>
        <taxon>Telmatobacter</taxon>
    </lineage>
</organism>
<accession>A0AAU7DJK2</accession>
<dbReference type="RefSeq" id="WP_348263040.1">
    <property type="nucleotide sequence ID" value="NZ_CP121196.1"/>
</dbReference>
<gene>
    <name evidence="1" type="ORF">P8935_00440</name>
</gene>
<proteinExistence type="predicted"/>